<dbReference type="InterPro" id="IPR002781">
    <property type="entry name" value="TM_pro_TauE-like"/>
</dbReference>
<name>A0A0M3Q9H7_9CORY</name>
<sequence length="248" mass="25190">MATLLGIAVIVFFGAALQRVSGLGLGLVAGPVLAVLLGPIEGIMVVNLIAMVNAAVNSATVLGNVDWSKTKLICGVLVFGSIPAALLLNLVPVAAILTIVGVLLILALGVVTFAQDRVPPVSGKPPAVVAGIGAGFMNTLSGAAGPVLTVYAQASRWEQTSFAASLQPIFFVAGGFSVLVKLLLGTASLSHTSLWVWPVALTAMVLGIWIGDFLSKHIAKGTARKFALLVALAGAISVLYKGITGLMA</sequence>
<protein>
    <recommendedName>
        <fullName evidence="5">Probable membrane transporter protein</fullName>
    </recommendedName>
</protein>
<evidence type="ECO:0000256" key="1">
    <source>
        <dbReference type="ARBA" id="ARBA00004141"/>
    </source>
</evidence>
<dbReference type="Pfam" id="PF01925">
    <property type="entry name" value="TauE"/>
    <property type="match status" value="1"/>
</dbReference>
<feature type="transmembrane region" description="Helical" evidence="5">
    <location>
        <begin position="32"/>
        <end position="52"/>
    </location>
</feature>
<evidence type="ECO:0000313" key="6">
    <source>
        <dbReference type="EMBL" id="ALC05719.1"/>
    </source>
</evidence>
<evidence type="ECO:0000256" key="5">
    <source>
        <dbReference type="RuleBase" id="RU363041"/>
    </source>
</evidence>
<dbReference type="OrthoDB" id="3872971at2"/>
<feature type="transmembrane region" description="Helical" evidence="5">
    <location>
        <begin position="94"/>
        <end position="114"/>
    </location>
</feature>
<organism evidence="6 7">
    <name type="scientific">Corynebacterium deserti GIMN1.010</name>
    <dbReference type="NCBI Taxonomy" id="931089"/>
    <lineage>
        <taxon>Bacteria</taxon>
        <taxon>Bacillati</taxon>
        <taxon>Actinomycetota</taxon>
        <taxon>Actinomycetes</taxon>
        <taxon>Mycobacteriales</taxon>
        <taxon>Corynebacteriaceae</taxon>
        <taxon>Corynebacterium</taxon>
    </lineage>
</organism>
<dbReference type="AlphaFoldDB" id="A0A0M3Q9H7"/>
<keyword evidence="7" id="KW-1185">Reference proteome</keyword>
<accession>A0A0M3Q9H7</accession>
<dbReference type="RefSeq" id="WP_053544757.1">
    <property type="nucleotide sequence ID" value="NZ_CP009220.1"/>
</dbReference>
<evidence type="ECO:0000256" key="2">
    <source>
        <dbReference type="ARBA" id="ARBA00022692"/>
    </source>
</evidence>
<feature type="transmembrane region" description="Helical" evidence="5">
    <location>
        <begin position="226"/>
        <end position="243"/>
    </location>
</feature>
<reference evidence="6 7" key="1">
    <citation type="submission" date="2014-08" db="EMBL/GenBank/DDBJ databases">
        <title>Complete genome sequence of Corynebacterium deserti GIMN1.010 (=DSM 45689), isolated from desert sand in western China.</title>
        <authorList>
            <person name="Ruckert C."/>
            <person name="Albersmeier A."/>
            <person name="Kalinowski J."/>
        </authorList>
    </citation>
    <scope>NUCLEOTIDE SEQUENCE [LARGE SCALE GENOMIC DNA]</scope>
    <source>
        <strain evidence="6 7">GIMN1.010</strain>
    </source>
</reference>
<dbReference type="GO" id="GO:0005886">
    <property type="term" value="C:plasma membrane"/>
    <property type="evidence" value="ECO:0007669"/>
    <property type="project" value="UniProtKB-SubCell"/>
</dbReference>
<feature type="transmembrane region" description="Helical" evidence="5">
    <location>
        <begin position="195"/>
        <end position="214"/>
    </location>
</feature>
<comment type="similarity">
    <text evidence="5">Belongs to the 4-toluene sulfonate uptake permease (TSUP) (TC 2.A.102) family.</text>
</comment>
<gene>
    <name evidence="6" type="ORF">CDES_06495</name>
</gene>
<comment type="subcellular location">
    <subcellularLocation>
        <location evidence="5">Cell membrane</location>
        <topology evidence="5">Multi-pass membrane protein</topology>
    </subcellularLocation>
    <subcellularLocation>
        <location evidence="1">Membrane</location>
        <topology evidence="1">Multi-pass membrane protein</topology>
    </subcellularLocation>
</comment>
<dbReference type="KEGG" id="cdx:CDES_06495"/>
<evidence type="ECO:0000256" key="3">
    <source>
        <dbReference type="ARBA" id="ARBA00022989"/>
    </source>
</evidence>
<keyword evidence="5" id="KW-1003">Cell membrane</keyword>
<feature type="transmembrane region" description="Helical" evidence="5">
    <location>
        <begin position="72"/>
        <end position="88"/>
    </location>
</feature>
<dbReference type="Proteomes" id="UP000068067">
    <property type="component" value="Chromosome"/>
</dbReference>
<keyword evidence="4 5" id="KW-0472">Membrane</keyword>
<feature type="transmembrane region" description="Helical" evidence="5">
    <location>
        <begin position="169"/>
        <end position="189"/>
    </location>
</feature>
<dbReference type="EMBL" id="CP009220">
    <property type="protein sequence ID" value="ALC05719.1"/>
    <property type="molecule type" value="Genomic_DNA"/>
</dbReference>
<dbReference type="PATRIC" id="fig|931089.4.peg.1317"/>
<evidence type="ECO:0000256" key="4">
    <source>
        <dbReference type="ARBA" id="ARBA00023136"/>
    </source>
</evidence>
<keyword evidence="3 5" id="KW-1133">Transmembrane helix</keyword>
<evidence type="ECO:0000313" key="7">
    <source>
        <dbReference type="Proteomes" id="UP000068067"/>
    </source>
</evidence>
<proteinExistence type="inferred from homology"/>
<keyword evidence="2 5" id="KW-0812">Transmembrane</keyword>
<dbReference type="STRING" id="931089.CDES_06495"/>